<dbReference type="Pfam" id="PF14559">
    <property type="entry name" value="TPR_19"/>
    <property type="match status" value="1"/>
</dbReference>
<dbReference type="KEGG" id="smaz:LH19_17040"/>
<dbReference type="Gene3D" id="1.25.40.10">
    <property type="entry name" value="Tetratricopeptide repeat domain"/>
    <property type="match status" value="1"/>
</dbReference>
<name>A0AAC9AVY8_SPHMC</name>
<evidence type="ECO:0000313" key="3">
    <source>
        <dbReference type="Proteomes" id="UP000076088"/>
    </source>
</evidence>
<evidence type="ECO:0000313" key="2">
    <source>
        <dbReference type="EMBL" id="AMU90841.1"/>
    </source>
</evidence>
<reference evidence="3" key="1">
    <citation type="submission" date="2015-11" db="EMBL/GenBank/DDBJ databases">
        <title>Complete genome sequence of a polyethylene-glycol degrader Sphingopyxis macrogoltabida 203N (NBRC 111659).</title>
        <authorList>
            <person name="Yoshiyuki O."/>
            <person name="Shouta N."/>
            <person name="Nagata Y."/>
            <person name="Numata M."/>
            <person name="Tsuchikane K."/>
            <person name="Hosoyama A."/>
            <person name="Yamazoe A."/>
            <person name="Tsuda M."/>
            <person name="Fujita N."/>
            <person name="Kawai F."/>
        </authorList>
    </citation>
    <scope>NUCLEOTIDE SEQUENCE [LARGE SCALE GENOMIC DNA]</scope>
    <source>
        <strain evidence="3">203N</strain>
    </source>
</reference>
<evidence type="ECO:0008006" key="4">
    <source>
        <dbReference type="Google" id="ProtNLM"/>
    </source>
</evidence>
<dbReference type="AlphaFoldDB" id="A0AAC9AVY8"/>
<gene>
    <name evidence="2" type="ORF">ATM17_17610</name>
</gene>
<reference evidence="2 3" key="2">
    <citation type="journal article" date="2016" name="Genome Announc.">
        <title>Complete Genome Sequence of Sphingopyxis macrogoltabida Strain 203N (NBRC 111659), a Polyethylene Glycol Degrader.</title>
        <authorList>
            <person name="Ohtsubo Y."/>
            <person name="Nonoyama S."/>
            <person name="Nagata Y."/>
            <person name="Numata M."/>
            <person name="Tsuchikane K."/>
            <person name="Hosoyama A."/>
            <person name="Yamazoe A."/>
            <person name="Tsuda M."/>
            <person name="Fujita N."/>
            <person name="Kawai F."/>
        </authorList>
    </citation>
    <scope>NUCLEOTIDE SEQUENCE [LARGE SCALE GENOMIC DNA]</scope>
    <source>
        <strain evidence="2 3">203N</strain>
    </source>
</reference>
<dbReference type="RefSeq" id="WP_054730384.1">
    <property type="nucleotide sequence ID" value="NZ_CP009429.1"/>
</dbReference>
<keyword evidence="1" id="KW-0802">TPR repeat</keyword>
<keyword evidence="3" id="KW-1185">Reference proteome</keyword>
<accession>A0AAC9AVY8</accession>
<dbReference type="Proteomes" id="UP000076088">
    <property type="component" value="Chromosome"/>
</dbReference>
<feature type="repeat" description="TPR" evidence="1">
    <location>
        <begin position="148"/>
        <end position="181"/>
    </location>
</feature>
<dbReference type="EMBL" id="CP013344">
    <property type="protein sequence ID" value="AMU90841.1"/>
    <property type="molecule type" value="Genomic_DNA"/>
</dbReference>
<dbReference type="PROSITE" id="PS50005">
    <property type="entry name" value="TPR"/>
    <property type="match status" value="1"/>
</dbReference>
<evidence type="ECO:0000256" key="1">
    <source>
        <dbReference type="PROSITE-ProRule" id="PRU00339"/>
    </source>
</evidence>
<proteinExistence type="predicted"/>
<dbReference type="InterPro" id="IPR019734">
    <property type="entry name" value="TPR_rpt"/>
</dbReference>
<dbReference type="SUPFAM" id="SSF48452">
    <property type="entry name" value="TPR-like"/>
    <property type="match status" value="1"/>
</dbReference>
<dbReference type="InterPro" id="IPR011990">
    <property type="entry name" value="TPR-like_helical_dom_sf"/>
</dbReference>
<protein>
    <recommendedName>
        <fullName evidence="4">Tetratricopeptide repeat protein</fullName>
    </recommendedName>
</protein>
<organism evidence="2 3">
    <name type="scientific">Sphingopyxis macrogoltabida</name>
    <name type="common">Sphingomonas macrogoltabidus</name>
    <dbReference type="NCBI Taxonomy" id="33050"/>
    <lineage>
        <taxon>Bacteria</taxon>
        <taxon>Pseudomonadati</taxon>
        <taxon>Pseudomonadota</taxon>
        <taxon>Alphaproteobacteria</taxon>
        <taxon>Sphingomonadales</taxon>
        <taxon>Sphingomonadaceae</taxon>
        <taxon>Sphingopyxis</taxon>
    </lineage>
</organism>
<sequence length="299" mass="32032">MHRRRNPILAMIAAIAAGWLSFVPLRAYENPPAPPLPTDLAAQRADMLGAIDKALAGQRLVEAKALLDRLEPEPGTGEDDRADLLRAEWLIAVGRPRDAIPLLVSTEEIDGRQCRKLSAGMIALTQLSELDQADRLAAAPAATCIADPLYWRSLARLHLARDRAPAAVSALRRALALVPENNAVAADLGVALIATGDAAEAADLLSKLLASDPGQSEVRMNLDYANGMLGLQPARAASDSDLGWSNRLQFAGLGAQRANHLVLAEALLGQALIERPRHDDRLWHQYVAVAGRHRKGAGL</sequence>